<keyword evidence="2 3" id="KW-0378">Hydrolase</keyword>
<reference evidence="5 6" key="1">
    <citation type="submission" date="2019-07" db="EMBL/GenBank/DDBJ databases">
        <title>Whole genome shotgun sequence of Brevifollis gellanilyticus NBRC 108608.</title>
        <authorList>
            <person name="Hosoyama A."/>
            <person name="Uohara A."/>
            <person name="Ohji S."/>
            <person name="Ichikawa N."/>
        </authorList>
    </citation>
    <scope>NUCLEOTIDE SEQUENCE [LARGE SCALE GENOMIC DNA]</scope>
    <source>
        <strain evidence="5 6">NBRC 108608</strain>
    </source>
</reference>
<dbReference type="GO" id="GO:0016787">
    <property type="term" value="F:hydrolase activity"/>
    <property type="evidence" value="ECO:0007669"/>
    <property type="project" value="UniProtKB-KW"/>
</dbReference>
<evidence type="ECO:0000256" key="2">
    <source>
        <dbReference type="ARBA" id="ARBA00022801"/>
    </source>
</evidence>
<gene>
    <name evidence="5" type="ORF">BGE01nite_21670</name>
</gene>
<evidence type="ECO:0000256" key="3">
    <source>
        <dbReference type="RuleBase" id="RU003476"/>
    </source>
</evidence>
<dbReference type="InterPro" id="IPR000086">
    <property type="entry name" value="NUDIX_hydrolase_dom"/>
</dbReference>
<proteinExistence type="inferred from homology"/>
<dbReference type="SUPFAM" id="SSF55811">
    <property type="entry name" value="Nudix"/>
    <property type="match status" value="1"/>
</dbReference>
<dbReference type="InterPro" id="IPR015797">
    <property type="entry name" value="NUDIX_hydrolase-like_dom_sf"/>
</dbReference>
<comment type="similarity">
    <text evidence="3">Belongs to the Nudix hydrolase family.</text>
</comment>
<feature type="domain" description="Nudix hydrolase" evidence="4">
    <location>
        <begin position="12"/>
        <end position="146"/>
    </location>
</feature>
<evidence type="ECO:0000256" key="1">
    <source>
        <dbReference type="ARBA" id="ARBA00001946"/>
    </source>
</evidence>
<dbReference type="PANTHER" id="PTHR43046">
    <property type="entry name" value="GDP-MANNOSE MANNOSYL HYDROLASE"/>
    <property type="match status" value="1"/>
</dbReference>
<dbReference type="PROSITE" id="PS00893">
    <property type="entry name" value="NUDIX_BOX"/>
    <property type="match status" value="1"/>
</dbReference>
<dbReference type="Proteomes" id="UP000321577">
    <property type="component" value="Unassembled WGS sequence"/>
</dbReference>
<dbReference type="AlphaFoldDB" id="A0A512M812"/>
<dbReference type="EMBL" id="BKAG01000012">
    <property type="protein sequence ID" value="GEP42876.1"/>
    <property type="molecule type" value="Genomic_DNA"/>
</dbReference>
<dbReference type="PROSITE" id="PS51462">
    <property type="entry name" value="NUDIX"/>
    <property type="match status" value="1"/>
</dbReference>
<evidence type="ECO:0000313" key="6">
    <source>
        <dbReference type="Proteomes" id="UP000321577"/>
    </source>
</evidence>
<accession>A0A512M812</accession>
<comment type="caution">
    <text evidence="5">The sequence shown here is derived from an EMBL/GenBank/DDBJ whole genome shotgun (WGS) entry which is preliminary data.</text>
</comment>
<dbReference type="Pfam" id="PF00293">
    <property type="entry name" value="NUDIX"/>
    <property type="match status" value="1"/>
</dbReference>
<dbReference type="InterPro" id="IPR020084">
    <property type="entry name" value="NUDIX_hydrolase_CS"/>
</dbReference>
<keyword evidence="6" id="KW-1185">Reference proteome</keyword>
<dbReference type="InterPro" id="IPR020476">
    <property type="entry name" value="Nudix_hydrolase"/>
</dbReference>
<dbReference type="CDD" id="cd04681">
    <property type="entry name" value="NUDIX_Hydrolase"/>
    <property type="match status" value="1"/>
</dbReference>
<comment type="cofactor">
    <cofactor evidence="1">
        <name>Mg(2+)</name>
        <dbReference type="ChEBI" id="CHEBI:18420"/>
    </cofactor>
</comment>
<sequence>MCPACGYRHFVTPIPAACALLLDAENRLLVIRRAHEPGLGKLCLPGGVIEGGETGETAASREVLEEVGLTVAPGAFSYVVSLPNRYLFQGFVWPTVDLFYVARVTSFEGVQPAASEVSEWMVVPLAGVPLEEFAFNSNAEAVRMIQKCHGA</sequence>
<organism evidence="5 6">
    <name type="scientific">Brevifollis gellanilyticus</name>
    <dbReference type="NCBI Taxonomy" id="748831"/>
    <lineage>
        <taxon>Bacteria</taxon>
        <taxon>Pseudomonadati</taxon>
        <taxon>Verrucomicrobiota</taxon>
        <taxon>Verrucomicrobiia</taxon>
        <taxon>Verrucomicrobiales</taxon>
        <taxon>Verrucomicrobiaceae</taxon>
    </lineage>
</organism>
<dbReference type="Gene3D" id="3.90.79.10">
    <property type="entry name" value="Nucleoside Triphosphate Pyrophosphohydrolase"/>
    <property type="match status" value="1"/>
</dbReference>
<name>A0A512M812_9BACT</name>
<evidence type="ECO:0000259" key="4">
    <source>
        <dbReference type="PROSITE" id="PS51462"/>
    </source>
</evidence>
<evidence type="ECO:0000313" key="5">
    <source>
        <dbReference type="EMBL" id="GEP42876.1"/>
    </source>
</evidence>
<dbReference type="PANTHER" id="PTHR43046:SF14">
    <property type="entry name" value="MUTT_NUDIX FAMILY PROTEIN"/>
    <property type="match status" value="1"/>
</dbReference>
<protein>
    <recommendedName>
        <fullName evidence="4">Nudix hydrolase domain-containing protein</fullName>
    </recommendedName>
</protein>
<dbReference type="PRINTS" id="PR00502">
    <property type="entry name" value="NUDIXFAMILY"/>
</dbReference>